<dbReference type="PANTHER" id="PTHR33096:SF1">
    <property type="entry name" value="CXC1-LIKE CYSTEINE CLUSTER ASSOCIATED WITH KDZ TRANSPOSASES DOMAIN-CONTAINING PROTEIN"/>
    <property type="match status" value="1"/>
</dbReference>
<comment type="caution">
    <text evidence="2">The sequence shown here is derived from an EMBL/GenBank/DDBJ whole genome shotgun (WGS) entry which is preliminary data.</text>
</comment>
<organism evidence="2 3">
    <name type="scientific">Clavelina lepadiformis</name>
    <name type="common">Light-bulb sea squirt</name>
    <name type="synonym">Ascidia lepadiformis</name>
    <dbReference type="NCBI Taxonomy" id="159417"/>
    <lineage>
        <taxon>Eukaryota</taxon>
        <taxon>Metazoa</taxon>
        <taxon>Chordata</taxon>
        <taxon>Tunicata</taxon>
        <taxon>Ascidiacea</taxon>
        <taxon>Aplousobranchia</taxon>
        <taxon>Clavelinidae</taxon>
        <taxon>Clavelina</taxon>
    </lineage>
</organism>
<name>A0ABP0FM98_CLALP</name>
<feature type="domain" description="CxC2-like cysteine cluster KDZ transposase-associated" evidence="1">
    <location>
        <begin position="153"/>
        <end position="236"/>
    </location>
</feature>
<evidence type="ECO:0000313" key="2">
    <source>
        <dbReference type="EMBL" id="CAK8680143.1"/>
    </source>
</evidence>
<dbReference type="Pfam" id="PF18803">
    <property type="entry name" value="CxC2"/>
    <property type="match status" value="1"/>
</dbReference>
<sequence>MGKLKGGITKAKFRYWVKEPKKRKRPVSLFGKTFGPALKPNANSHIVTRGFVEGDLTATNPEIPSTNNVNSSCGELEENLNYKIRREKLSSDWRLVEEKLFKLSITLYSPERRTCCCWDNCHSFVWYHLPDIWMGNVFCKMVTPVRLLKRFDGHECQSGYTRHITVVDYKGFENVLSVQFYYCESETETLLRLNLWTCSPKKPKLAVSIDLLEYFRALCLKKHLSTEGFCHALENRILRVPGYTAGVKSLSRVLLQEVVEAYRHHVYKLQHLHGLVSSDDIQ</sequence>
<dbReference type="InterPro" id="IPR041457">
    <property type="entry name" value="CxC2_KDZ-assoc"/>
</dbReference>
<keyword evidence="3" id="KW-1185">Reference proteome</keyword>
<protein>
    <recommendedName>
        <fullName evidence="1">CxC2-like cysteine cluster KDZ transposase-associated domain-containing protein</fullName>
    </recommendedName>
</protein>
<evidence type="ECO:0000313" key="3">
    <source>
        <dbReference type="Proteomes" id="UP001642483"/>
    </source>
</evidence>
<proteinExistence type="predicted"/>
<gene>
    <name evidence="2" type="ORF">CVLEPA_LOCUS10427</name>
</gene>
<evidence type="ECO:0000259" key="1">
    <source>
        <dbReference type="Pfam" id="PF18803"/>
    </source>
</evidence>
<dbReference type="Proteomes" id="UP001642483">
    <property type="component" value="Unassembled WGS sequence"/>
</dbReference>
<accession>A0ABP0FM98</accession>
<dbReference type="EMBL" id="CAWYQH010000068">
    <property type="protein sequence ID" value="CAK8680143.1"/>
    <property type="molecule type" value="Genomic_DNA"/>
</dbReference>
<dbReference type="PANTHER" id="PTHR33096">
    <property type="entry name" value="CXC2 DOMAIN-CONTAINING PROTEIN"/>
    <property type="match status" value="1"/>
</dbReference>
<reference evidence="2 3" key="1">
    <citation type="submission" date="2024-02" db="EMBL/GenBank/DDBJ databases">
        <authorList>
            <person name="Daric V."/>
            <person name="Darras S."/>
        </authorList>
    </citation>
    <scope>NUCLEOTIDE SEQUENCE [LARGE SCALE GENOMIC DNA]</scope>
</reference>